<name>A0AA36DL06_CYLNA</name>
<dbReference type="PANTHER" id="PTHR11461">
    <property type="entry name" value="SERINE PROTEASE INHIBITOR, SERPIN"/>
    <property type="match status" value="1"/>
</dbReference>
<dbReference type="Proteomes" id="UP001176961">
    <property type="component" value="Unassembled WGS sequence"/>
</dbReference>
<proteinExistence type="inferred from homology"/>
<dbReference type="AlphaFoldDB" id="A0AA36DL06"/>
<dbReference type="Pfam" id="PF00079">
    <property type="entry name" value="Serpin"/>
    <property type="match status" value="1"/>
</dbReference>
<organism evidence="4 5">
    <name type="scientific">Cylicocyclus nassatus</name>
    <name type="common">Nematode worm</name>
    <dbReference type="NCBI Taxonomy" id="53992"/>
    <lineage>
        <taxon>Eukaryota</taxon>
        <taxon>Metazoa</taxon>
        <taxon>Ecdysozoa</taxon>
        <taxon>Nematoda</taxon>
        <taxon>Chromadorea</taxon>
        <taxon>Rhabditida</taxon>
        <taxon>Rhabditina</taxon>
        <taxon>Rhabditomorpha</taxon>
        <taxon>Strongyloidea</taxon>
        <taxon>Strongylidae</taxon>
        <taxon>Cylicocyclus</taxon>
    </lineage>
</organism>
<dbReference type="InterPro" id="IPR023796">
    <property type="entry name" value="Serpin_dom"/>
</dbReference>
<keyword evidence="5" id="KW-1185">Reference proteome</keyword>
<dbReference type="EMBL" id="CATQJL010000001">
    <property type="protein sequence ID" value="CAJ0589617.1"/>
    <property type="molecule type" value="Genomic_DNA"/>
</dbReference>
<accession>A0AA36DL06</accession>
<dbReference type="SMART" id="SM00093">
    <property type="entry name" value="SERPIN"/>
    <property type="match status" value="1"/>
</dbReference>
<dbReference type="InterPro" id="IPR036186">
    <property type="entry name" value="Serpin_sf"/>
</dbReference>
<reference evidence="4" key="1">
    <citation type="submission" date="2023-07" db="EMBL/GenBank/DDBJ databases">
        <authorList>
            <consortium name="CYATHOMIX"/>
        </authorList>
    </citation>
    <scope>NUCLEOTIDE SEQUENCE</scope>
    <source>
        <strain evidence="4">N/A</strain>
    </source>
</reference>
<dbReference type="PROSITE" id="PS00284">
    <property type="entry name" value="SERPIN"/>
    <property type="match status" value="1"/>
</dbReference>
<dbReference type="Gene3D" id="3.30.497.10">
    <property type="entry name" value="Antithrombin, subunit I, domain 2"/>
    <property type="match status" value="1"/>
</dbReference>
<evidence type="ECO:0000256" key="2">
    <source>
        <dbReference type="RuleBase" id="RU000411"/>
    </source>
</evidence>
<dbReference type="PANTHER" id="PTHR11461:SF211">
    <property type="entry name" value="GH10112P-RELATED"/>
    <property type="match status" value="1"/>
</dbReference>
<evidence type="ECO:0000313" key="4">
    <source>
        <dbReference type="EMBL" id="CAJ0589617.1"/>
    </source>
</evidence>
<dbReference type="InterPro" id="IPR023795">
    <property type="entry name" value="Serpin_CS"/>
</dbReference>
<dbReference type="InterPro" id="IPR042178">
    <property type="entry name" value="Serpin_sf_1"/>
</dbReference>
<dbReference type="CDD" id="cd00172">
    <property type="entry name" value="serpin"/>
    <property type="match status" value="1"/>
</dbReference>
<evidence type="ECO:0000259" key="3">
    <source>
        <dbReference type="SMART" id="SM00093"/>
    </source>
</evidence>
<sequence length="353" mass="39940">MADFAVDLLKLIPVDESMVMSPLSLIVALDVLERGADGITKREINEALKRDSKNGIAELLKTLDQADGVATALATKLFLALDVEIRQDYNDYIQNDYKVVAEHLDFKDKILAIETVNNFVAAATRKMIPKLLNDDYYHPEMRALLINAVHFKGLWAAPFSAQSTRKDTFHGIKGDREELFMRYQALEFCGYNNEEGTETLTIPYKNGKYRFVIFLPAQNRFEEFRSNLDSKVLRQLHQNAKGCIVDVTIPKIKLSSEPPMKEMLQQLGIRQLFSENCDLKGVSNEESLYIDDVIHKAVVEVNEEGTEAAAVTAATVELMSCVINPYATIFRADRPFIYGIYCNDEPIFIGQYC</sequence>
<dbReference type="InterPro" id="IPR000215">
    <property type="entry name" value="Serpin_fam"/>
</dbReference>
<gene>
    <name evidence="4" type="ORF">CYNAS_LOCUS1600</name>
</gene>
<comment type="caution">
    <text evidence="4">The sequence shown here is derived from an EMBL/GenBank/DDBJ whole genome shotgun (WGS) entry which is preliminary data.</text>
</comment>
<comment type="similarity">
    <text evidence="1 2">Belongs to the serpin family.</text>
</comment>
<dbReference type="InterPro" id="IPR042185">
    <property type="entry name" value="Serpin_sf_2"/>
</dbReference>
<protein>
    <recommendedName>
        <fullName evidence="3">Serpin domain-containing protein</fullName>
    </recommendedName>
</protein>
<dbReference type="SUPFAM" id="SSF56574">
    <property type="entry name" value="Serpins"/>
    <property type="match status" value="1"/>
</dbReference>
<evidence type="ECO:0000313" key="5">
    <source>
        <dbReference type="Proteomes" id="UP001176961"/>
    </source>
</evidence>
<feature type="domain" description="Serpin" evidence="3">
    <location>
        <begin position="6"/>
        <end position="353"/>
    </location>
</feature>
<evidence type="ECO:0000256" key="1">
    <source>
        <dbReference type="ARBA" id="ARBA00009500"/>
    </source>
</evidence>
<dbReference type="Gene3D" id="2.30.39.10">
    <property type="entry name" value="Alpha-1-antitrypsin, domain 1"/>
    <property type="match status" value="1"/>
</dbReference>
<dbReference type="GO" id="GO:0005615">
    <property type="term" value="C:extracellular space"/>
    <property type="evidence" value="ECO:0007669"/>
    <property type="project" value="InterPro"/>
</dbReference>
<dbReference type="GO" id="GO:0004867">
    <property type="term" value="F:serine-type endopeptidase inhibitor activity"/>
    <property type="evidence" value="ECO:0007669"/>
    <property type="project" value="InterPro"/>
</dbReference>